<dbReference type="Pfam" id="PF07883">
    <property type="entry name" value="Cupin_2"/>
    <property type="match status" value="1"/>
</dbReference>
<dbReference type="InterPro" id="IPR051610">
    <property type="entry name" value="GPI/OXD"/>
</dbReference>
<evidence type="ECO:0000256" key="1">
    <source>
        <dbReference type="ARBA" id="ARBA00022723"/>
    </source>
</evidence>
<keyword evidence="4" id="KW-1185">Reference proteome</keyword>
<reference evidence="3 4" key="1">
    <citation type="journal article" date="2018" name="Arch. Microbiol.">
        <title>New insights into the metabolic potential of the phototrophic purple bacterium Rhodopila globiformis DSM 161(T) from its draft genome sequence and evidence for a vanadium-dependent nitrogenase.</title>
        <authorList>
            <person name="Imhoff J.F."/>
            <person name="Rahn T."/>
            <person name="Kunzel S."/>
            <person name="Neulinger S.C."/>
        </authorList>
    </citation>
    <scope>NUCLEOTIDE SEQUENCE [LARGE SCALE GENOMIC DNA]</scope>
    <source>
        <strain evidence="3 4">DSM 16996</strain>
    </source>
</reference>
<dbReference type="RefSeq" id="WP_104506223.1">
    <property type="nucleotide sequence ID" value="NZ_JACIGC010000037.1"/>
</dbReference>
<accession>A0A2S6NFD6</accession>
<dbReference type="AlphaFoldDB" id="A0A2S6NFD6"/>
<organism evidence="3 4">
    <name type="scientific">Rhodoblastus sphagnicola</name>
    <dbReference type="NCBI Taxonomy" id="333368"/>
    <lineage>
        <taxon>Bacteria</taxon>
        <taxon>Pseudomonadati</taxon>
        <taxon>Pseudomonadota</taxon>
        <taxon>Alphaproteobacteria</taxon>
        <taxon>Hyphomicrobiales</taxon>
        <taxon>Rhodoblastaceae</taxon>
        <taxon>Rhodoblastus</taxon>
    </lineage>
</organism>
<dbReference type="PANTHER" id="PTHR35848">
    <property type="entry name" value="OXALATE-BINDING PROTEIN"/>
    <property type="match status" value="1"/>
</dbReference>
<keyword evidence="1" id="KW-0479">Metal-binding</keyword>
<dbReference type="InterPro" id="IPR011051">
    <property type="entry name" value="RmlC_Cupin_sf"/>
</dbReference>
<feature type="domain" description="Cupin type-2" evidence="2">
    <location>
        <begin position="41"/>
        <end position="109"/>
    </location>
</feature>
<name>A0A2S6NFD6_9HYPH</name>
<dbReference type="SUPFAM" id="SSF51182">
    <property type="entry name" value="RmlC-like cupins"/>
    <property type="match status" value="1"/>
</dbReference>
<comment type="caution">
    <text evidence="3">The sequence shown here is derived from an EMBL/GenBank/DDBJ whole genome shotgun (WGS) entry which is preliminary data.</text>
</comment>
<gene>
    <name evidence="3" type="ORF">CCR94_02030</name>
</gene>
<dbReference type="EMBL" id="NHSJ01000023">
    <property type="protein sequence ID" value="PPQ33317.1"/>
    <property type="molecule type" value="Genomic_DNA"/>
</dbReference>
<dbReference type="Gene3D" id="2.60.120.10">
    <property type="entry name" value="Jelly Rolls"/>
    <property type="match status" value="1"/>
</dbReference>
<dbReference type="Proteomes" id="UP000239089">
    <property type="component" value="Unassembled WGS sequence"/>
</dbReference>
<evidence type="ECO:0000313" key="3">
    <source>
        <dbReference type="EMBL" id="PPQ33317.1"/>
    </source>
</evidence>
<dbReference type="InterPro" id="IPR014710">
    <property type="entry name" value="RmlC-like_jellyroll"/>
</dbReference>
<dbReference type="GO" id="GO:0046872">
    <property type="term" value="F:metal ion binding"/>
    <property type="evidence" value="ECO:0007669"/>
    <property type="project" value="UniProtKB-KW"/>
</dbReference>
<evidence type="ECO:0000313" key="4">
    <source>
        <dbReference type="Proteomes" id="UP000239089"/>
    </source>
</evidence>
<dbReference type="OrthoDB" id="9798709at2"/>
<proteinExistence type="predicted"/>
<dbReference type="InterPro" id="IPR013096">
    <property type="entry name" value="Cupin_2"/>
</dbReference>
<evidence type="ECO:0000259" key="2">
    <source>
        <dbReference type="Pfam" id="PF07883"/>
    </source>
</evidence>
<protein>
    <recommendedName>
        <fullName evidence="2">Cupin type-2 domain-containing protein</fullName>
    </recommendedName>
</protein>
<sequence length="123" mass="13236">MLKKAFAEIPAVVMDKPGFQGMTARFALTRDDGMPHYALRIMDFAPGGQTSFHDHAEEHEFYFVEGEAAIVGAGGEELRVEAGDVAYVAPNEPHQLRNVGSVVLRVICTVPILPGRDGKVAAG</sequence>